<accession>A0AAE1HFU9</accession>
<reference evidence="1" key="1">
    <citation type="submission" date="2021-07" db="EMBL/GenBank/DDBJ databases">
        <authorList>
            <person name="Catto M.A."/>
            <person name="Jacobson A."/>
            <person name="Kennedy G."/>
            <person name="Labadie P."/>
            <person name="Hunt B.G."/>
            <person name="Srinivasan R."/>
        </authorList>
    </citation>
    <scope>NUCLEOTIDE SEQUENCE</scope>
    <source>
        <strain evidence="1">PL_HMW_Pooled</strain>
        <tissue evidence="1">Head</tissue>
    </source>
</reference>
<sequence length="77" mass="8918">MTDQTVRSRVDHASLWNTMMTDVSGRPRCPMLAMVVLHECDEDREAVTPVTYRALSLTRSIKCHGKSRMHKTQQETW</sequence>
<dbReference type="GO" id="GO:0016740">
    <property type="term" value="F:transferase activity"/>
    <property type="evidence" value="ECO:0007669"/>
    <property type="project" value="UniProtKB-KW"/>
</dbReference>
<protein>
    <submittedName>
        <fullName evidence="1">UDP-N-acetylglucosamine--N-acetylmuramyl-(Pentapeptide) pyrophosphoryl-undecaprenol N-acetylglucosamine transferase</fullName>
    </submittedName>
</protein>
<dbReference type="EMBL" id="JAHWGI010001008">
    <property type="protein sequence ID" value="KAK3920590.1"/>
    <property type="molecule type" value="Genomic_DNA"/>
</dbReference>
<name>A0AAE1HFU9_9NEOP</name>
<reference evidence="1" key="2">
    <citation type="journal article" date="2023" name="BMC Genomics">
        <title>Pest status, molecular evolution, and epigenetic factors derived from the genome assembly of Frankliniella fusca, a thysanopteran phytovirus vector.</title>
        <authorList>
            <person name="Catto M.A."/>
            <person name="Labadie P.E."/>
            <person name="Jacobson A.L."/>
            <person name="Kennedy G.G."/>
            <person name="Srinivasan R."/>
            <person name="Hunt B.G."/>
        </authorList>
    </citation>
    <scope>NUCLEOTIDE SEQUENCE</scope>
    <source>
        <strain evidence="1">PL_HMW_Pooled</strain>
    </source>
</reference>
<dbReference type="Proteomes" id="UP001219518">
    <property type="component" value="Unassembled WGS sequence"/>
</dbReference>
<evidence type="ECO:0000313" key="2">
    <source>
        <dbReference type="Proteomes" id="UP001219518"/>
    </source>
</evidence>
<keyword evidence="1" id="KW-0808">Transferase</keyword>
<dbReference type="AlphaFoldDB" id="A0AAE1HFU9"/>
<gene>
    <name evidence="1" type="ORF">KUF71_009861</name>
</gene>
<comment type="caution">
    <text evidence="1">The sequence shown here is derived from an EMBL/GenBank/DDBJ whole genome shotgun (WGS) entry which is preliminary data.</text>
</comment>
<organism evidence="1 2">
    <name type="scientific">Frankliniella fusca</name>
    <dbReference type="NCBI Taxonomy" id="407009"/>
    <lineage>
        <taxon>Eukaryota</taxon>
        <taxon>Metazoa</taxon>
        <taxon>Ecdysozoa</taxon>
        <taxon>Arthropoda</taxon>
        <taxon>Hexapoda</taxon>
        <taxon>Insecta</taxon>
        <taxon>Pterygota</taxon>
        <taxon>Neoptera</taxon>
        <taxon>Paraneoptera</taxon>
        <taxon>Thysanoptera</taxon>
        <taxon>Terebrantia</taxon>
        <taxon>Thripoidea</taxon>
        <taxon>Thripidae</taxon>
        <taxon>Frankliniella</taxon>
    </lineage>
</organism>
<keyword evidence="2" id="KW-1185">Reference proteome</keyword>
<evidence type="ECO:0000313" key="1">
    <source>
        <dbReference type="EMBL" id="KAK3920590.1"/>
    </source>
</evidence>
<proteinExistence type="predicted"/>